<keyword evidence="3" id="KW-1185">Reference proteome</keyword>
<proteinExistence type="predicted"/>
<organism evidence="2 3">
    <name type="scientific">Mycena metata</name>
    <dbReference type="NCBI Taxonomy" id="1033252"/>
    <lineage>
        <taxon>Eukaryota</taxon>
        <taxon>Fungi</taxon>
        <taxon>Dikarya</taxon>
        <taxon>Basidiomycota</taxon>
        <taxon>Agaricomycotina</taxon>
        <taxon>Agaricomycetes</taxon>
        <taxon>Agaricomycetidae</taxon>
        <taxon>Agaricales</taxon>
        <taxon>Marasmiineae</taxon>
        <taxon>Mycenaceae</taxon>
        <taxon>Mycena</taxon>
    </lineage>
</organism>
<name>A0AAD7IFR0_9AGAR</name>
<protein>
    <submittedName>
        <fullName evidence="2">Uncharacterized protein</fullName>
    </submittedName>
</protein>
<sequence length="261" mass="28335">ATSTFTPYAERDRERERERGGRGRSIYGAGSGGAPARSASYVNVRVNVNVGYGGTGTAAFTAVRARSTPAQQSYEYVPPPLNTVVQYPLQYAAQIAPLSASSNTAAARKDDAPPDASLVFVALRPCVPALAPPAFTFNDEPRVAVRTAARGDAAAAAFVRCFLCFLFDGGHGDLGRCRWWVRGIRVSAPHTLTALWDYVNAGHGGVVQQPQVHSRFVMDTDSVLFSGPLDTSTPLHRRLSRQCLRGTRLRTRNRTRAERTR</sequence>
<comment type="caution">
    <text evidence="2">The sequence shown here is derived from an EMBL/GenBank/DDBJ whole genome shotgun (WGS) entry which is preliminary data.</text>
</comment>
<reference evidence="2" key="1">
    <citation type="submission" date="2023-03" db="EMBL/GenBank/DDBJ databases">
        <title>Massive genome expansion in bonnet fungi (Mycena s.s.) driven by repeated elements and novel gene families across ecological guilds.</title>
        <authorList>
            <consortium name="Lawrence Berkeley National Laboratory"/>
            <person name="Harder C.B."/>
            <person name="Miyauchi S."/>
            <person name="Viragh M."/>
            <person name="Kuo A."/>
            <person name="Thoen E."/>
            <person name="Andreopoulos B."/>
            <person name="Lu D."/>
            <person name="Skrede I."/>
            <person name="Drula E."/>
            <person name="Henrissat B."/>
            <person name="Morin E."/>
            <person name="Kohler A."/>
            <person name="Barry K."/>
            <person name="LaButti K."/>
            <person name="Morin E."/>
            <person name="Salamov A."/>
            <person name="Lipzen A."/>
            <person name="Mereny Z."/>
            <person name="Hegedus B."/>
            <person name="Baldrian P."/>
            <person name="Stursova M."/>
            <person name="Weitz H."/>
            <person name="Taylor A."/>
            <person name="Grigoriev I.V."/>
            <person name="Nagy L.G."/>
            <person name="Martin F."/>
            <person name="Kauserud H."/>
        </authorList>
    </citation>
    <scope>NUCLEOTIDE SEQUENCE</scope>
    <source>
        <strain evidence="2">CBHHK182m</strain>
    </source>
</reference>
<dbReference type="AlphaFoldDB" id="A0AAD7IFR0"/>
<dbReference type="EMBL" id="JARKIB010000096">
    <property type="protein sequence ID" value="KAJ7742055.1"/>
    <property type="molecule type" value="Genomic_DNA"/>
</dbReference>
<evidence type="ECO:0000313" key="3">
    <source>
        <dbReference type="Proteomes" id="UP001215598"/>
    </source>
</evidence>
<evidence type="ECO:0000313" key="2">
    <source>
        <dbReference type="EMBL" id="KAJ7742055.1"/>
    </source>
</evidence>
<dbReference type="Proteomes" id="UP001215598">
    <property type="component" value="Unassembled WGS sequence"/>
</dbReference>
<feature type="region of interest" description="Disordered" evidence="1">
    <location>
        <begin position="1"/>
        <end position="37"/>
    </location>
</feature>
<feature type="compositionally biased region" description="Basic and acidic residues" evidence="1">
    <location>
        <begin position="9"/>
        <end position="21"/>
    </location>
</feature>
<accession>A0AAD7IFR0</accession>
<feature type="non-terminal residue" evidence="2">
    <location>
        <position position="1"/>
    </location>
</feature>
<evidence type="ECO:0000256" key="1">
    <source>
        <dbReference type="SAM" id="MobiDB-lite"/>
    </source>
</evidence>
<gene>
    <name evidence="2" type="ORF">B0H16DRAFT_1564116</name>
</gene>